<dbReference type="Proteomes" id="UP000297814">
    <property type="component" value="Unassembled WGS sequence"/>
</dbReference>
<keyword evidence="3" id="KW-1185">Reference proteome</keyword>
<name>A0A4Z1GTQ4_9HELO</name>
<dbReference type="EMBL" id="PQXK01000068">
    <property type="protein sequence ID" value="TGO38722.1"/>
    <property type="molecule type" value="Genomic_DNA"/>
</dbReference>
<reference evidence="2 3" key="1">
    <citation type="submission" date="2017-12" db="EMBL/GenBank/DDBJ databases">
        <title>Comparative genomics of Botrytis spp.</title>
        <authorList>
            <person name="Valero-Jimenez C.A."/>
            <person name="Tapia P."/>
            <person name="Veloso J."/>
            <person name="Silva-Moreno E."/>
            <person name="Staats M."/>
            <person name="Valdes J.H."/>
            <person name="Van Kan J.A.L."/>
        </authorList>
    </citation>
    <scope>NUCLEOTIDE SEQUENCE [LARGE SCALE GENOMIC DNA]</scope>
    <source>
        <strain evidence="2 3">Bh0001</strain>
    </source>
</reference>
<sequence length="118" mass="13719">MPMRKNIPVLEPHNPRIPQEVYLPFVPGITAQIISNHGEAFPNYDPRECEPLIADEEDSEYFRLHTVTQYIAVTNDSSFSIHLEVDRPYPNTMEYAHLQFEILVDGEFVWNAWCARAD</sequence>
<dbReference type="PANTHER" id="PTHR36223:SF1">
    <property type="entry name" value="TRANSCRIPTION ELONGATION FACTOR EAF N-TERMINAL DOMAIN-CONTAINING PROTEIN"/>
    <property type="match status" value="1"/>
</dbReference>
<proteinExistence type="predicted"/>
<evidence type="ECO:0000259" key="1">
    <source>
        <dbReference type="Pfam" id="PF25534"/>
    </source>
</evidence>
<dbReference type="Pfam" id="PF25534">
    <property type="entry name" value="DUF7918"/>
    <property type="match status" value="1"/>
</dbReference>
<evidence type="ECO:0000313" key="3">
    <source>
        <dbReference type="Proteomes" id="UP000297814"/>
    </source>
</evidence>
<feature type="domain" description="DUF7918" evidence="1">
    <location>
        <begin position="29"/>
        <end position="115"/>
    </location>
</feature>
<dbReference type="PANTHER" id="PTHR36223">
    <property type="entry name" value="BETA-LACTAMASE-TYPE TRANSPEPTIDASE FOLD DOMAIN CONTAINING PROTEIN"/>
    <property type="match status" value="1"/>
</dbReference>
<evidence type="ECO:0000313" key="2">
    <source>
        <dbReference type="EMBL" id="TGO38722.1"/>
    </source>
</evidence>
<accession>A0A4Z1GTQ4</accession>
<organism evidence="2 3">
    <name type="scientific">Botrytis hyacinthi</name>
    <dbReference type="NCBI Taxonomy" id="278943"/>
    <lineage>
        <taxon>Eukaryota</taxon>
        <taxon>Fungi</taxon>
        <taxon>Dikarya</taxon>
        <taxon>Ascomycota</taxon>
        <taxon>Pezizomycotina</taxon>
        <taxon>Leotiomycetes</taxon>
        <taxon>Helotiales</taxon>
        <taxon>Sclerotiniaceae</taxon>
        <taxon>Botrytis</taxon>
    </lineage>
</organism>
<gene>
    <name evidence="2" type="ORF">BHYA_0068g00020</name>
</gene>
<dbReference type="AlphaFoldDB" id="A0A4Z1GTQ4"/>
<dbReference type="InterPro" id="IPR057678">
    <property type="entry name" value="DUF7918"/>
</dbReference>
<protein>
    <recommendedName>
        <fullName evidence="1">DUF7918 domain-containing protein</fullName>
    </recommendedName>
</protein>
<comment type="caution">
    <text evidence="2">The sequence shown here is derived from an EMBL/GenBank/DDBJ whole genome shotgun (WGS) entry which is preliminary data.</text>
</comment>